<dbReference type="SUPFAM" id="SSF56349">
    <property type="entry name" value="DNA breaking-rejoining enzymes"/>
    <property type="match status" value="1"/>
</dbReference>
<evidence type="ECO:0000313" key="8">
    <source>
        <dbReference type="Proteomes" id="UP000193942"/>
    </source>
</evidence>
<dbReference type="PANTHER" id="PTHR30349:SF93">
    <property type="entry name" value="FELS-2 PROPHAGE PROTEIN"/>
    <property type="match status" value="1"/>
</dbReference>
<proteinExistence type="predicted"/>
<dbReference type="Gene3D" id="1.10.150.130">
    <property type="match status" value="1"/>
</dbReference>
<dbReference type="PANTHER" id="PTHR30349">
    <property type="entry name" value="PHAGE INTEGRASE-RELATED"/>
    <property type="match status" value="1"/>
</dbReference>
<evidence type="ECO:0000259" key="5">
    <source>
        <dbReference type="PROSITE" id="PS51898"/>
    </source>
</evidence>
<evidence type="ECO:0000256" key="1">
    <source>
        <dbReference type="ARBA" id="ARBA00022908"/>
    </source>
</evidence>
<reference evidence="7 8" key="1">
    <citation type="submission" date="2010-04" db="EMBL/GenBank/DDBJ databases">
        <title>The Genome Sequence of Escherichia coli TA447.</title>
        <authorList>
            <consortium name="The Broad Institute Genome Sequencing Platform"/>
            <consortium name="The Broad Institute Genome Sequencing Center for Infectious Disease"/>
            <person name="Feldgarden M."/>
            <person name="Gordon D.M."/>
            <person name="Johnson J.R."/>
            <person name="Johnston B.D."/>
            <person name="Young S."/>
            <person name="Zeng Q."/>
            <person name="Koehrsen M."/>
            <person name="Alvarado L."/>
            <person name="Berlin A.M."/>
            <person name="Borenstein D."/>
            <person name="Chapman S.B."/>
            <person name="Chen Z."/>
            <person name="Engels R."/>
            <person name="Freedman E."/>
            <person name="Gellesch M."/>
            <person name="Goldberg J."/>
            <person name="Griggs A."/>
            <person name="Gujja S."/>
            <person name="Heilman E.R."/>
            <person name="Heiman D.I."/>
            <person name="Hepburn T.A."/>
            <person name="Howarth C."/>
            <person name="Jen D."/>
            <person name="Larson L."/>
            <person name="Mehta T."/>
            <person name="Park D."/>
            <person name="Pearson M."/>
            <person name="Richards J."/>
            <person name="Roberts A."/>
            <person name="Saif S."/>
            <person name="Shea T.D."/>
            <person name="Shenoy N."/>
            <person name="Sisk P."/>
            <person name="Stolte C."/>
            <person name="Sykes S.N."/>
            <person name="Walk T."/>
            <person name="White J."/>
            <person name="Yandava C."/>
            <person name="Haas B."/>
            <person name="Henn M.R."/>
            <person name="Nusbaum C."/>
            <person name="Birren B."/>
        </authorList>
    </citation>
    <scope>NUCLEOTIDE SEQUENCE [LARGE SCALE GENOMIC DNA]</scope>
    <source>
        <strain evidence="7 8">TA447</strain>
    </source>
</reference>
<comment type="caution">
    <text evidence="7">The sequence shown here is derived from an EMBL/GenBank/DDBJ whole genome shotgun (WGS) entry which is preliminary data.</text>
</comment>
<keyword evidence="2 4" id="KW-0238">DNA-binding</keyword>
<dbReference type="InterPro" id="IPR013762">
    <property type="entry name" value="Integrase-like_cat_sf"/>
</dbReference>
<evidence type="ECO:0000256" key="2">
    <source>
        <dbReference type="ARBA" id="ARBA00023125"/>
    </source>
</evidence>
<keyword evidence="3" id="KW-0233">DNA recombination</keyword>
<dbReference type="InterPro" id="IPR002104">
    <property type="entry name" value="Integrase_catalytic"/>
</dbReference>
<sequence>MLIHPLEGLIMSIKQLKDGRYQVDVRPQGAEGKRIRKIFTLKSKAQEFEKYVLQNFHDKPWQAKPADQRRLSELLDTWWMLDGRNQAYGDSYRVRLGKVIREMGDPRASQMTRKFMLEYRSEKLQAGLMPSSINRDLCVLSTMFTVLIEAEVFHNANPVRGIRKLKVQNTEMAFLSDDEIERLLERLEGDARRVAILCLSTGARWSEASELRGEHIVGNRVTFFNTKNGKSRSVPVADSVVPLIKTRRTGLLYRVDYLNFREILQEVKPDLPKGQATHVMRHTFATHFMMNGGNIVTLQRILGHATIQQTMTYAHFSPDFLQDAINFNPLAESVHKLSID</sequence>
<dbReference type="AlphaFoldDB" id="A0A1X3J312"/>
<dbReference type="InterPro" id="IPR050090">
    <property type="entry name" value="Tyrosine_recombinase_XerCD"/>
</dbReference>
<dbReference type="Gene3D" id="1.10.443.10">
    <property type="entry name" value="Intergrase catalytic core"/>
    <property type="match status" value="1"/>
</dbReference>
<dbReference type="InterPro" id="IPR057084">
    <property type="entry name" value="Int_N"/>
</dbReference>
<gene>
    <name evidence="7" type="ORF">ECXG_01837</name>
</gene>
<feature type="domain" description="Core-binding (CB)" evidence="6">
    <location>
        <begin position="65"/>
        <end position="148"/>
    </location>
</feature>
<dbReference type="Pfam" id="PF24624">
    <property type="entry name" value="Int_N"/>
    <property type="match status" value="1"/>
</dbReference>
<evidence type="ECO:0000259" key="6">
    <source>
        <dbReference type="PROSITE" id="PS51900"/>
    </source>
</evidence>
<feature type="domain" description="Tyr recombinase" evidence="5">
    <location>
        <begin position="170"/>
        <end position="326"/>
    </location>
</feature>
<name>A0A1X3J312_ECOLX</name>
<evidence type="ECO:0000256" key="4">
    <source>
        <dbReference type="PROSITE-ProRule" id="PRU01248"/>
    </source>
</evidence>
<dbReference type="GO" id="GO:0003677">
    <property type="term" value="F:DNA binding"/>
    <property type="evidence" value="ECO:0007669"/>
    <property type="project" value="UniProtKB-UniRule"/>
</dbReference>
<dbReference type="InterPro" id="IPR010998">
    <property type="entry name" value="Integrase_recombinase_N"/>
</dbReference>
<organism evidence="7 8">
    <name type="scientific">Escherichia coli TA447</name>
    <dbReference type="NCBI Taxonomy" id="656447"/>
    <lineage>
        <taxon>Bacteria</taxon>
        <taxon>Pseudomonadati</taxon>
        <taxon>Pseudomonadota</taxon>
        <taxon>Gammaproteobacteria</taxon>
        <taxon>Enterobacterales</taxon>
        <taxon>Enterobacteriaceae</taxon>
        <taxon>Escherichia</taxon>
    </lineage>
</organism>
<dbReference type="Proteomes" id="UP000193942">
    <property type="component" value="Unassembled WGS sequence"/>
</dbReference>
<protein>
    <submittedName>
        <fullName evidence="7">Integrase</fullName>
    </submittedName>
</protein>
<dbReference type="Pfam" id="PF00589">
    <property type="entry name" value="Phage_integrase"/>
    <property type="match status" value="1"/>
</dbReference>
<dbReference type="CDD" id="cd00796">
    <property type="entry name" value="INT_Rci_Hp1_C"/>
    <property type="match status" value="1"/>
</dbReference>
<dbReference type="InterPro" id="IPR011010">
    <property type="entry name" value="DNA_brk_join_enz"/>
</dbReference>
<keyword evidence="1" id="KW-0229">DNA integration</keyword>
<dbReference type="PROSITE" id="PS51900">
    <property type="entry name" value="CB"/>
    <property type="match status" value="1"/>
</dbReference>
<dbReference type="InterPro" id="IPR044068">
    <property type="entry name" value="CB"/>
</dbReference>
<evidence type="ECO:0000313" key="7">
    <source>
        <dbReference type="EMBL" id="OSK95296.1"/>
    </source>
</evidence>
<dbReference type="EMBL" id="ADIZ01000015">
    <property type="protein sequence ID" value="OSK95296.1"/>
    <property type="molecule type" value="Genomic_DNA"/>
</dbReference>
<accession>A0A1X3J312</accession>
<dbReference type="GO" id="GO:0006310">
    <property type="term" value="P:DNA recombination"/>
    <property type="evidence" value="ECO:0007669"/>
    <property type="project" value="UniProtKB-KW"/>
</dbReference>
<dbReference type="PROSITE" id="PS51898">
    <property type="entry name" value="TYR_RECOMBINASE"/>
    <property type="match status" value="1"/>
</dbReference>
<evidence type="ECO:0000256" key="3">
    <source>
        <dbReference type="ARBA" id="ARBA00023172"/>
    </source>
</evidence>
<dbReference type="GO" id="GO:0015074">
    <property type="term" value="P:DNA integration"/>
    <property type="evidence" value="ECO:0007669"/>
    <property type="project" value="UniProtKB-KW"/>
</dbReference>